<feature type="compositionally biased region" description="Low complexity" evidence="1">
    <location>
        <begin position="299"/>
        <end position="358"/>
    </location>
</feature>
<dbReference type="AlphaFoldDB" id="A0A017SUX6"/>
<evidence type="ECO:0000313" key="2">
    <source>
        <dbReference type="EMBL" id="EYF00071.1"/>
    </source>
</evidence>
<name>A0A017SUX6_9BACT</name>
<evidence type="ECO:0000313" key="3">
    <source>
        <dbReference type="Proteomes" id="UP000019678"/>
    </source>
</evidence>
<organism evidence="2 3">
    <name type="scientific">Chondromyces apiculatus DSM 436</name>
    <dbReference type="NCBI Taxonomy" id="1192034"/>
    <lineage>
        <taxon>Bacteria</taxon>
        <taxon>Pseudomonadati</taxon>
        <taxon>Myxococcota</taxon>
        <taxon>Polyangia</taxon>
        <taxon>Polyangiales</taxon>
        <taxon>Polyangiaceae</taxon>
        <taxon>Chondromyces</taxon>
    </lineage>
</organism>
<dbReference type="OrthoDB" id="5495124at2"/>
<reference evidence="2 3" key="1">
    <citation type="submission" date="2013-05" db="EMBL/GenBank/DDBJ databases">
        <title>Genome assembly of Chondromyces apiculatus DSM 436.</title>
        <authorList>
            <person name="Sharma G."/>
            <person name="Khatri I."/>
            <person name="Kaur C."/>
            <person name="Mayilraj S."/>
            <person name="Subramanian S."/>
        </authorList>
    </citation>
    <scope>NUCLEOTIDE SEQUENCE [LARGE SCALE GENOMIC DNA]</scope>
    <source>
        <strain evidence="2 3">DSM 436</strain>
    </source>
</reference>
<feature type="region of interest" description="Disordered" evidence="1">
    <location>
        <begin position="34"/>
        <end position="106"/>
    </location>
</feature>
<protein>
    <submittedName>
        <fullName evidence="2">Uncharacterized protein</fullName>
    </submittedName>
</protein>
<sequence>MRLHPHLLSFVAPLIAVAGCDGCRNDRPYTPYTLDATAPSSSSSSSASSPAAPPSAGATASPAGIGAGDGSPPGPDAGADGGAFTAVQVGTAPPEGGKRWPLDGGRIAEAPAGRSLETGLVVDADGDGARDLLAWARAPDGLRGELVFMSGAPAAPAGARTLAALPAGIAPSGCTPRASLAQISALTVGLAITPSCPDAQQEGASRWLALLRTGAPATPAPPTLALEVRIRGLPGTMSWAIPAGTAPGTMSPAGASASLDLAVATSDRDGDGREDLEIRVTFTAGPEPGSAPSEGQGTAGEVPGSAAGAPGASGAPDAPDAPGATGATGATGASPEASGQPSAEKGPSSAAGAAGTTPRVAPLSVPFWFLDRPSGLARDASQPGAALKALADALLGDAGTKARASEVPARAQAIRKLRSLLCEDAGGSVAVTMSDGPTRCGELDLDKTLGRAETRARGR</sequence>
<dbReference type="EMBL" id="ASRX01000137">
    <property type="protein sequence ID" value="EYF00071.1"/>
    <property type="molecule type" value="Genomic_DNA"/>
</dbReference>
<feature type="compositionally biased region" description="Low complexity" evidence="1">
    <location>
        <begin position="36"/>
        <end position="64"/>
    </location>
</feature>
<gene>
    <name evidence="2" type="ORF">CAP_1393</name>
</gene>
<dbReference type="PROSITE" id="PS51257">
    <property type="entry name" value="PROKAR_LIPOPROTEIN"/>
    <property type="match status" value="1"/>
</dbReference>
<proteinExistence type="predicted"/>
<dbReference type="STRING" id="1192034.CAP_1393"/>
<dbReference type="Proteomes" id="UP000019678">
    <property type="component" value="Unassembled WGS sequence"/>
</dbReference>
<accession>A0A017SUX6</accession>
<dbReference type="RefSeq" id="WP_044252360.1">
    <property type="nucleotide sequence ID" value="NZ_ASRX01000137.1"/>
</dbReference>
<keyword evidence="3" id="KW-1185">Reference proteome</keyword>
<evidence type="ECO:0000256" key="1">
    <source>
        <dbReference type="SAM" id="MobiDB-lite"/>
    </source>
</evidence>
<comment type="caution">
    <text evidence="2">The sequence shown here is derived from an EMBL/GenBank/DDBJ whole genome shotgun (WGS) entry which is preliminary data.</text>
</comment>
<feature type="region of interest" description="Disordered" evidence="1">
    <location>
        <begin position="283"/>
        <end position="358"/>
    </location>
</feature>